<keyword evidence="6" id="KW-0418">Kinase</keyword>
<keyword evidence="9" id="KW-0472">Membrane</keyword>
<dbReference type="SMART" id="SM00388">
    <property type="entry name" value="HisKA"/>
    <property type="match status" value="1"/>
</dbReference>
<name>A0A1J1DRH8_9BACT</name>
<dbReference type="SUPFAM" id="SSF47384">
    <property type="entry name" value="Homodimeric domain of signal transducing histidine kinase"/>
    <property type="match status" value="1"/>
</dbReference>
<keyword evidence="9" id="KW-1133">Transmembrane helix</keyword>
<dbReference type="GO" id="GO:0005524">
    <property type="term" value="F:ATP binding"/>
    <property type="evidence" value="ECO:0007669"/>
    <property type="project" value="UniProtKB-KW"/>
</dbReference>
<dbReference type="GO" id="GO:0000155">
    <property type="term" value="F:phosphorelay sensor kinase activity"/>
    <property type="evidence" value="ECO:0007669"/>
    <property type="project" value="InterPro"/>
</dbReference>
<evidence type="ECO:0000256" key="4">
    <source>
        <dbReference type="ARBA" id="ARBA00022679"/>
    </source>
</evidence>
<keyword evidence="9" id="KW-0812">Transmembrane</keyword>
<dbReference type="PANTHER" id="PTHR43065">
    <property type="entry name" value="SENSOR HISTIDINE KINASE"/>
    <property type="match status" value="1"/>
</dbReference>
<reference evidence="11 12" key="1">
    <citation type="journal article" date="2017" name="ISME J.">
        <title>Genome of 'Ca. Desulfovibrio trichonymphae', an H2-oxidizing bacterium in a tripartite symbiotic system within a protist cell in the termite gut.</title>
        <authorList>
            <person name="Kuwahara H."/>
            <person name="Yuki M."/>
            <person name="Izawa K."/>
            <person name="Ohkuma M."/>
            <person name="Hongoh Y."/>
        </authorList>
    </citation>
    <scope>NUCLEOTIDE SEQUENCE [LARGE SCALE GENOMIC DNA]</scope>
    <source>
        <strain evidence="11 12">Rs-N31</strain>
    </source>
</reference>
<feature type="domain" description="Histidine kinase" evidence="10">
    <location>
        <begin position="264"/>
        <end position="472"/>
    </location>
</feature>
<keyword evidence="4" id="KW-0808">Transferase</keyword>
<dbReference type="SMART" id="SM00387">
    <property type="entry name" value="HATPase_c"/>
    <property type="match status" value="1"/>
</dbReference>
<evidence type="ECO:0000313" key="11">
    <source>
        <dbReference type="EMBL" id="BAV92463.1"/>
    </source>
</evidence>
<evidence type="ECO:0000256" key="9">
    <source>
        <dbReference type="SAM" id="Phobius"/>
    </source>
</evidence>
<dbReference type="AlphaFoldDB" id="A0A1J1DRH8"/>
<evidence type="ECO:0000256" key="5">
    <source>
        <dbReference type="ARBA" id="ARBA00022741"/>
    </source>
</evidence>
<dbReference type="PROSITE" id="PS50109">
    <property type="entry name" value="HIS_KIN"/>
    <property type="match status" value="1"/>
</dbReference>
<evidence type="ECO:0000256" key="6">
    <source>
        <dbReference type="ARBA" id="ARBA00022777"/>
    </source>
</evidence>
<dbReference type="Pfam" id="PF00512">
    <property type="entry name" value="HisKA"/>
    <property type="match status" value="1"/>
</dbReference>
<sequence>MLDTGKDLALSYARSLSWFSLLVILLTTLGLSFFISNSARETLLTRQEDFIRYLVVNLNHQMFRRFILPTVLAHGHIALRQLEQYERLDKVVQSVIQGLPVKRLRIYDFMHRVAYSSDAEELGRIGLAPPNLDEVLAGNTPKPQIISDIPAWQAPFRLPLRENAFVLHALYPLRGELDEGRQTPVMGALELTQDITGDYEQVLAFQGIIVVMCLLSSVVLFTLLLMLIHRAERVLADRMQKNRLLEIELHSNEKLASMGRVIASIAHEIRNPLGIIRSSAELLQNRMDKIDAATARILGAIYDESLRLSQTVNDFLDYARPRRPKQDMVDVNLVLDQLLAFLEGELCHHGVTLERAIAPALFVRGDKDLLYRAFYNILVNGQQAIDGLGFLRITADLDNLGRVRLEFLDSGPGFDPAALPQLLDPFFTTKAAGTGLGLPIVQSIILSHGGLIELENGPAGGALVRLLLPHAPPTAS</sequence>
<dbReference type="PANTHER" id="PTHR43065:SF10">
    <property type="entry name" value="PEROXIDE STRESS-ACTIVATED HISTIDINE KINASE MAK3"/>
    <property type="match status" value="1"/>
</dbReference>
<dbReference type="Proteomes" id="UP000242645">
    <property type="component" value="Chromosome"/>
</dbReference>
<evidence type="ECO:0000256" key="8">
    <source>
        <dbReference type="ARBA" id="ARBA00023012"/>
    </source>
</evidence>
<evidence type="ECO:0000259" key="10">
    <source>
        <dbReference type="PROSITE" id="PS50109"/>
    </source>
</evidence>
<dbReference type="InterPro" id="IPR004358">
    <property type="entry name" value="Sig_transdc_His_kin-like_C"/>
</dbReference>
<evidence type="ECO:0000256" key="7">
    <source>
        <dbReference type="ARBA" id="ARBA00022840"/>
    </source>
</evidence>
<dbReference type="SUPFAM" id="SSF55874">
    <property type="entry name" value="ATPase domain of HSP90 chaperone/DNA topoisomerase II/histidine kinase"/>
    <property type="match status" value="1"/>
</dbReference>
<dbReference type="Gene3D" id="3.30.565.10">
    <property type="entry name" value="Histidine kinase-like ATPase, C-terminal domain"/>
    <property type="match status" value="1"/>
</dbReference>
<dbReference type="KEGG" id="dtr:RSDT_0951"/>
<dbReference type="RefSeq" id="WP_172414422.1">
    <property type="nucleotide sequence ID" value="NZ_AP017368.1"/>
</dbReference>
<dbReference type="Pfam" id="PF02518">
    <property type="entry name" value="HATPase_c"/>
    <property type="match status" value="1"/>
</dbReference>
<organism evidence="11 12">
    <name type="scientific">Candidatus Desulfovibrio trichonymphae</name>
    <dbReference type="NCBI Taxonomy" id="1725232"/>
    <lineage>
        <taxon>Bacteria</taxon>
        <taxon>Pseudomonadati</taxon>
        <taxon>Thermodesulfobacteriota</taxon>
        <taxon>Desulfovibrionia</taxon>
        <taxon>Desulfovibrionales</taxon>
        <taxon>Desulfovibrionaceae</taxon>
        <taxon>Desulfovibrio</taxon>
    </lineage>
</organism>
<dbReference type="EC" id="2.7.13.3" evidence="2"/>
<keyword evidence="8" id="KW-0902">Two-component regulatory system</keyword>
<dbReference type="CDD" id="cd00082">
    <property type="entry name" value="HisKA"/>
    <property type="match status" value="1"/>
</dbReference>
<feature type="transmembrane region" description="Helical" evidence="9">
    <location>
        <begin position="12"/>
        <end position="35"/>
    </location>
</feature>
<dbReference type="Gene3D" id="1.10.287.130">
    <property type="match status" value="1"/>
</dbReference>
<dbReference type="InterPro" id="IPR036097">
    <property type="entry name" value="HisK_dim/P_sf"/>
</dbReference>
<keyword evidence="5" id="KW-0547">Nucleotide-binding</keyword>
<dbReference type="EMBL" id="AP017368">
    <property type="protein sequence ID" value="BAV92463.1"/>
    <property type="molecule type" value="Genomic_DNA"/>
</dbReference>
<dbReference type="PRINTS" id="PR00344">
    <property type="entry name" value="BCTRLSENSOR"/>
</dbReference>
<evidence type="ECO:0000256" key="3">
    <source>
        <dbReference type="ARBA" id="ARBA00022553"/>
    </source>
</evidence>
<dbReference type="InterPro" id="IPR003661">
    <property type="entry name" value="HisK_dim/P_dom"/>
</dbReference>
<protein>
    <recommendedName>
        <fullName evidence="2">histidine kinase</fullName>
        <ecNumber evidence="2">2.7.13.3</ecNumber>
    </recommendedName>
</protein>
<evidence type="ECO:0000313" key="12">
    <source>
        <dbReference type="Proteomes" id="UP000242645"/>
    </source>
</evidence>
<keyword evidence="12" id="KW-1185">Reference proteome</keyword>
<feature type="transmembrane region" description="Helical" evidence="9">
    <location>
        <begin position="203"/>
        <end position="228"/>
    </location>
</feature>
<keyword evidence="3" id="KW-0597">Phosphoprotein</keyword>
<evidence type="ECO:0000256" key="1">
    <source>
        <dbReference type="ARBA" id="ARBA00000085"/>
    </source>
</evidence>
<keyword evidence="7" id="KW-0067">ATP-binding</keyword>
<comment type="catalytic activity">
    <reaction evidence="1">
        <text>ATP + protein L-histidine = ADP + protein N-phospho-L-histidine.</text>
        <dbReference type="EC" id="2.7.13.3"/>
    </reaction>
</comment>
<dbReference type="InterPro" id="IPR036890">
    <property type="entry name" value="HATPase_C_sf"/>
</dbReference>
<evidence type="ECO:0000256" key="2">
    <source>
        <dbReference type="ARBA" id="ARBA00012438"/>
    </source>
</evidence>
<proteinExistence type="predicted"/>
<gene>
    <name evidence="11" type="ORF">RSDT_0951</name>
</gene>
<accession>A0A1J1DRH8</accession>
<dbReference type="InterPro" id="IPR003594">
    <property type="entry name" value="HATPase_dom"/>
</dbReference>
<dbReference type="InterPro" id="IPR005467">
    <property type="entry name" value="His_kinase_dom"/>
</dbReference>